<organism evidence="2 3">
    <name type="scientific">Blastochloris tepida</name>
    <dbReference type="NCBI Taxonomy" id="2233851"/>
    <lineage>
        <taxon>Bacteria</taxon>
        <taxon>Pseudomonadati</taxon>
        <taxon>Pseudomonadota</taxon>
        <taxon>Alphaproteobacteria</taxon>
        <taxon>Hyphomicrobiales</taxon>
        <taxon>Blastochloridaceae</taxon>
        <taxon>Blastochloris</taxon>
    </lineage>
</organism>
<evidence type="ECO:0000256" key="1">
    <source>
        <dbReference type="SAM" id="Phobius"/>
    </source>
</evidence>
<keyword evidence="1" id="KW-1133">Transmembrane helix</keyword>
<dbReference type="AlphaFoldDB" id="A0A348FXE8"/>
<dbReference type="KEGG" id="blag:BLTE_06660"/>
<keyword evidence="1" id="KW-0812">Transmembrane</keyword>
<name>A0A348FXE8_9HYPH</name>
<reference evidence="2 3" key="1">
    <citation type="submission" date="2018-08" db="EMBL/GenBank/DDBJ databases">
        <title>Complete genome sequencing of Blastochloris tepida GI.</title>
        <authorList>
            <person name="Tsukatani Y."/>
            <person name="Mori H."/>
        </authorList>
    </citation>
    <scope>NUCLEOTIDE SEQUENCE [LARGE SCALE GENOMIC DNA]</scope>
    <source>
        <strain evidence="2 3">GI</strain>
    </source>
</reference>
<gene>
    <name evidence="2" type="ORF">BLTE_06660</name>
</gene>
<accession>A0A348FXE8</accession>
<proteinExistence type="predicted"/>
<feature type="transmembrane region" description="Helical" evidence="1">
    <location>
        <begin position="23"/>
        <end position="43"/>
    </location>
</feature>
<evidence type="ECO:0008006" key="4">
    <source>
        <dbReference type="Google" id="ProtNLM"/>
    </source>
</evidence>
<sequence>MTTATTLATPPVPAVNLSGEAAAGPWEAVIAVAIAAAALLYLARSYGFLGKRKKPGCAECASGCGCGSQSTAPDAKACTAPIFVTAPDNTERRDA</sequence>
<dbReference type="Proteomes" id="UP000266934">
    <property type="component" value="Chromosome"/>
</dbReference>
<keyword evidence="3" id="KW-1185">Reference proteome</keyword>
<evidence type="ECO:0000313" key="2">
    <source>
        <dbReference type="EMBL" id="BBF91981.1"/>
    </source>
</evidence>
<dbReference type="EMBL" id="AP018907">
    <property type="protein sequence ID" value="BBF91981.1"/>
    <property type="molecule type" value="Genomic_DNA"/>
</dbReference>
<keyword evidence="1" id="KW-0472">Membrane</keyword>
<protein>
    <recommendedName>
        <fullName evidence="4">FeoB-associated Cys-rich membrane protein</fullName>
    </recommendedName>
</protein>
<evidence type="ECO:0000313" key="3">
    <source>
        <dbReference type="Proteomes" id="UP000266934"/>
    </source>
</evidence>
<dbReference type="RefSeq" id="WP_126397617.1">
    <property type="nucleotide sequence ID" value="NZ_AP018907.1"/>
</dbReference>